<feature type="region of interest" description="Disordered" evidence="1">
    <location>
        <begin position="64"/>
        <end position="112"/>
    </location>
</feature>
<gene>
    <name evidence="2" type="ORF">ACMD2_00257</name>
</gene>
<evidence type="ECO:0000313" key="2">
    <source>
        <dbReference type="EMBL" id="OAY83532.1"/>
    </source>
</evidence>
<name>A0A199W241_ANACO</name>
<accession>A0A199W241</accession>
<reference evidence="2 3" key="1">
    <citation type="journal article" date="2016" name="DNA Res.">
        <title>The draft genome of MD-2 pineapple using hybrid error correction of long reads.</title>
        <authorList>
            <person name="Redwan R.M."/>
            <person name="Saidin A."/>
            <person name="Kumar S.V."/>
        </authorList>
    </citation>
    <scope>NUCLEOTIDE SEQUENCE [LARGE SCALE GENOMIC DNA]</scope>
    <source>
        <strain evidence="3">cv. MD2</strain>
        <tissue evidence="2">Leaf</tissue>
    </source>
</reference>
<feature type="compositionally biased region" description="Basic and acidic residues" evidence="1">
    <location>
        <begin position="103"/>
        <end position="112"/>
    </location>
</feature>
<sequence length="112" mass="12129">MVSTIRVAIAPTMAPNPAKGNFCQTLSSPPRQSEVRSSNASGRMWMKPVARMTPAAKALIAKNTSRSGRSAGTVRLRCGRQQPMAPQTRMETKAAIFSGSARDLSREVKKVR</sequence>
<dbReference type="Proteomes" id="UP000092600">
    <property type="component" value="Unassembled WGS sequence"/>
</dbReference>
<feature type="compositionally biased region" description="Polar residues" evidence="1">
    <location>
        <begin position="22"/>
        <end position="41"/>
    </location>
</feature>
<evidence type="ECO:0000256" key="1">
    <source>
        <dbReference type="SAM" id="MobiDB-lite"/>
    </source>
</evidence>
<protein>
    <submittedName>
        <fullName evidence="2">Uncharacterized protein</fullName>
    </submittedName>
</protein>
<evidence type="ECO:0000313" key="3">
    <source>
        <dbReference type="Proteomes" id="UP000092600"/>
    </source>
</evidence>
<comment type="caution">
    <text evidence="2">The sequence shown here is derived from an EMBL/GenBank/DDBJ whole genome shotgun (WGS) entry which is preliminary data.</text>
</comment>
<organism evidence="2 3">
    <name type="scientific">Ananas comosus</name>
    <name type="common">Pineapple</name>
    <name type="synonym">Ananas ananas</name>
    <dbReference type="NCBI Taxonomy" id="4615"/>
    <lineage>
        <taxon>Eukaryota</taxon>
        <taxon>Viridiplantae</taxon>
        <taxon>Streptophyta</taxon>
        <taxon>Embryophyta</taxon>
        <taxon>Tracheophyta</taxon>
        <taxon>Spermatophyta</taxon>
        <taxon>Magnoliopsida</taxon>
        <taxon>Liliopsida</taxon>
        <taxon>Poales</taxon>
        <taxon>Bromeliaceae</taxon>
        <taxon>Bromelioideae</taxon>
        <taxon>Ananas</taxon>
    </lineage>
</organism>
<proteinExistence type="predicted"/>
<dbReference type="EMBL" id="LSRQ01000333">
    <property type="protein sequence ID" value="OAY83532.1"/>
    <property type="molecule type" value="Genomic_DNA"/>
</dbReference>
<dbReference type="AlphaFoldDB" id="A0A199W241"/>
<feature type="region of interest" description="Disordered" evidence="1">
    <location>
        <begin position="13"/>
        <end position="46"/>
    </location>
</feature>